<keyword evidence="3" id="KW-1185">Reference proteome</keyword>
<protein>
    <submittedName>
        <fullName evidence="1">Uncharacterized protein</fullName>
    </submittedName>
</protein>
<dbReference type="AlphaFoldDB" id="A0A814Y313"/>
<accession>A0A814Y313</accession>
<dbReference type="OrthoDB" id="10477096at2759"/>
<name>A0A814Y313_9BILA</name>
<organism evidence="1 3">
    <name type="scientific">Didymodactylos carnosus</name>
    <dbReference type="NCBI Taxonomy" id="1234261"/>
    <lineage>
        <taxon>Eukaryota</taxon>
        <taxon>Metazoa</taxon>
        <taxon>Spiralia</taxon>
        <taxon>Gnathifera</taxon>
        <taxon>Rotifera</taxon>
        <taxon>Eurotatoria</taxon>
        <taxon>Bdelloidea</taxon>
        <taxon>Philodinida</taxon>
        <taxon>Philodinidae</taxon>
        <taxon>Didymodactylos</taxon>
    </lineage>
</organism>
<comment type="caution">
    <text evidence="1">The sequence shown here is derived from an EMBL/GenBank/DDBJ whole genome shotgun (WGS) entry which is preliminary data.</text>
</comment>
<evidence type="ECO:0000313" key="3">
    <source>
        <dbReference type="Proteomes" id="UP000663829"/>
    </source>
</evidence>
<evidence type="ECO:0000313" key="1">
    <source>
        <dbReference type="EMBL" id="CAF1223616.1"/>
    </source>
</evidence>
<dbReference type="Proteomes" id="UP000681722">
    <property type="component" value="Unassembled WGS sequence"/>
</dbReference>
<gene>
    <name evidence="1" type="ORF">GPM918_LOCUS24815</name>
    <name evidence="2" type="ORF">SRO942_LOCUS24816</name>
</gene>
<dbReference type="EMBL" id="CAJNOQ010009392">
    <property type="protein sequence ID" value="CAF1223616.1"/>
    <property type="molecule type" value="Genomic_DNA"/>
</dbReference>
<dbReference type="Proteomes" id="UP000663829">
    <property type="component" value="Unassembled WGS sequence"/>
</dbReference>
<sequence length="38" mass="4170">MELAAMEDVINVVELPDKSLGEQVSKEAQPIMNGILEK</sequence>
<feature type="non-terminal residue" evidence="1">
    <location>
        <position position="38"/>
    </location>
</feature>
<dbReference type="EMBL" id="CAJOBC010009394">
    <property type="protein sequence ID" value="CAF3986789.1"/>
    <property type="molecule type" value="Genomic_DNA"/>
</dbReference>
<proteinExistence type="predicted"/>
<evidence type="ECO:0000313" key="2">
    <source>
        <dbReference type="EMBL" id="CAF3986789.1"/>
    </source>
</evidence>
<reference evidence="1" key="1">
    <citation type="submission" date="2021-02" db="EMBL/GenBank/DDBJ databases">
        <authorList>
            <person name="Nowell W R."/>
        </authorList>
    </citation>
    <scope>NUCLEOTIDE SEQUENCE</scope>
</reference>